<dbReference type="Pfam" id="PF00282">
    <property type="entry name" value="Pyridoxal_deC"/>
    <property type="match status" value="1"/>
</dbReference>
<dbReference type="InterPro" id="IPR015422">
    <property type="entry name" value="PyrdxlP-dep_Trfase_small"/>
</dbReference>
<organism evidence="6 7">
    <name type="scientific">Cryptosporangium japonicum</name>
    <dbReference type="NCBI Taxonomy" id="80872"/>
    <lineage>
        <taxon>Bacteria</taxon>
        <taxon>Bacillati</taxon>
        <taxon>Actinomycetota</taxon>
        <taxon>Actinomycetes</taxon>
        <taxon>Cryptosporangiales</taxon>
        <taxon>Cryptosporangiaceae</taxon>
        <taxon>Cryptosporangium</taxon>
    </lineage>
</organism>
<dbReference type="Proteomes" id="UP001500967">
    <property type="component" value="Unassembled WGS sequence"/>
</dbReference>
<keyword evidence="3 5" id="KW-0456">Lyase</keyword>
<evidence type="ECO:0000313" key="6">
    <source>
        <dbReference type="EMBL" id="GAA0283314.1"/>
    </source>
</evidence>
<accession>A0ABP3EXI2</accession>
<evidence type="ECO:0000256" key="1">
    <source>
        <dbReference type="ARBA" id="ARBA00001933"/>
    </source>
</evidence>
<dbReference type="Gene3D" id="3.40.640.10">
    <property type="entry name" value="Type I PLP-dependent aspartate aminotransferase-like (Major domain)"/>
    <property type="match status" value="1"/>
</dbReference>
<dbReference type="Gene3D" id="3.90.1150.10">
    <property type="entry name" value="Aspartate Aminotransferase, domain 1"/>
    <property type="match status" value="1"/>
</dbReference>
<evidence type="ECO:0000256" key="5">
    <source>
        <dbReference type="RuleBase" id="RU000382"/>
    </source>
</evidence>
<comment type="caution">
    <text evidence="6">The sequence shown here is derived from an EMBL/GenBank/DDBJ whole genome shotgun (WGS) entry which is preliminary data.</text>
</comment>
<dbReference type="PANTHER" id="PTHR42735:SF6">
    <property type="entry name" value="SPHINGOSINE-1-PHOSPHATE LYASE 1"/>
    <property type="match status" value="1"/>
</dbReference>
<dbReference type="GO" id="GO:0008483">
    <property type="term" value="F:transaminase activity"/>
    <property type="evidence" value="ECO:0007669"/>
    <property type="project" value="UniProtKB-KW"/>
</dbReference>
<keyword evidence="7" id="KW-1185">Reference proteome</keyword>
<dbReference type="RefSeq" id="WP_344654560.1">
    <property type="nucleotide sequence ID" value="NZ_BAAAGX010000046.1"/>
</dbReference>
<keyword evidence="2 5" id="KW-0663">Pyridoxal phosphate</keyword>
<dbReference type="PANTHER" id="PTHR42735">
    <property type="match status" value="1"/>
</dbReference>
<dbReference type="Gene3D" id="6.10.140.2150">
    <property type="match status" value="1"/>
</dbReference>
<protein>
    <submittedName>
        <fullName evidence="6">Aminotransferase class V-fold PLP-dependent enzyme</fullName>
    </submittedName>
</protein>
<evidence type="ECO:0000256" key="3">
    <source>
        <dbReference type="ARBA" id="ARBA00023239"/>
    </source>
</evidence>
<dbReference type="EMBL" id="BAAAGX010000046">
    <property type="protein sequence ID" value="GAA0283314.1"/>
    <property type="molecule type" value="Genomic_DNA"/>
</dbReference>
<evidence type="ECO:0000313" key="7">
    <source>
        <dbReference type="Proteomes" id="UP001500967"/>
    </source>
</evidence>
<name>A0ABP3EXI2_9ACTN</name>
<keyword evidence="6" id="KW-0808">Transferase</keyword>
<dbReference type="InterPro" id="IPR050477">
    <property type="entry name" value="GrpII_AminoAcid_Decarb"/>
</dbReference>
<keyword evidence="6" id="KW-0032">Aminotransferase</keyword>
<dbReference type="SUPFAM" id="SSF53383">
    <property type="entry name" value="PLP-dependent transferases"/>
    <property type="match status" value="1"/>
</dbReference>
<comment type="cofactor">
    <cofactor evidence="1 5">
        <name>pyridoxal 5'-phosphate</name>
        <dbReference type="ChEBI" id="CHEBI:597326"/>
    </cofactor>
</comment>
<comment type="similarity">
    <text evidence="4">Belongs to the group II decarboxylase family. Sphingosine-1-phosphate lyase subfamily.</text>
</comment>
<dbReference type="InterPro" id="IPR002129">
    <property type="entry name" value="PyrdxlP-dep_de-COase"/>
</dbReference>
<reference evidence="7" key="1">
    <citation type="journal article" date="2019" name="Int. J. Syst. Evol. Microbiol.">
        <title>The Global Catalogue of Microorganisms (GCM) 10K type strain sequencing project: providing services to taxonomists for standard genome sequencing and annotation.</title>
        <authorList>
            <consortium name="The Broad Institute Genomics Platform"/>
            <consortium name="The Broad Institute Genome Sequencing Center for Infectious Disease"/>
            <person name="Wu L."/>
            <person name="Ma J."/>
        </authorList>
    </citation>
    <scope>NUCLEOTIDE SEQUENCE [LARGE SCALE GENOMIC DNA]</scope>
    <source>
        <strain evidence="7">JCM 10425</strain>
    </source>
</reference>
<dbReference type="InterPro" id="IPR015421">
    <property type="entry name" value="PyrdxlP-dep_Trfase_major"/>
</dbReference>
<dbReference type="InterPro" id="IPR015424">
    <property type="entry name" value="PyrdxlP-dep_Trfase"/>
</dbReference>
<evidence type="ECO:0000256" key="4">
    <source>
        <dbReference type="ARBA" id="ARBA00038302"/>
    </source>
</evidence>
<proteinExistence type="inferred from homology"/>
<evidence type="ECO:0000256" key="2">
    <source>
        <dbReference type="ARBA" id="ARBA00022898"/>
    </source>
</evidence>
<sequence length="480" mass="50059">MSLSERGAAADDVLTALADLRAGDLPTHGGRTWAYVYDSGLAGLDELAHRAAQAVTGLNGLDPTVFPSLLAMENEVVGAAAALLGGGPDTVGTVTSGGTESILLAVKAARDGAGVERPQLVAPVTAHAAFAKAAEYFQVELVPVDVDPVTFRPDPAAVAAAVTDRTVLVVASAPSYAHGVIDPVAEIAAVAAERNVRCHVDACIGGWMLPFWRRLGVEVPDFDFRVPGVTSVSVDLHKYAYAPKGTSVLLHRDAALRRSQFFAFADWPGYSMINATMQSTKSAAPLAAAWAVLRHLGEEGYLGLAERTLDATRALISGVSAVEGLRVLGPPQASLVAFGAAPDGPDLFVLADELTVRGWYVQPQFALGELPANLHLTVTAASAPRIEPFLADLRASVAAARAHGAVSVDPGIVEYLRSLDPSTLTSEEFAGLLAVGGLAPGEGAFTLPTRMAEINALLAAAPPRLRERLLVEFFGLLYVP</sequence>
<gene>
    <name evidence="6" type="ORF">GCM10009539_84190</name>
</gene>